<dbReference type="EC" id="6.3.4.19" evidence="8"/>
<organism evidence="10 11">
    <name type="scientific">Desulfallas thermosapovorans DSM 6562</name>
    <dbReference type="NCBI Taxonomy" id="1121431"/>
    <lineage>
        <taxon>Bacteria</taxon>
        <taxon>Bacillati</taxon>
        <taxon>Bacillota</taxon>
        <taxon>Clostridia</taxon>
        <taxon>Eubacteriales</taxon>
        <taxon>Desulfallaceae</taxon>
        <taxon>Desulfallas</taxon>
    </lineage>
</organism>
<evidence type="ECO:0000256" key="8">
    <source>
        <dbReference type="HAMAP-Rule" id="MF_01161"/>
    </source>
</evidence>
<keyword evidence="5 8" id="KW-0547">Nucleotide-binding</keyword>
<comment type="domain">
    <text evidence="8">The N-terminal region contains the highly conserved SGGXDS motif, predicted to be a P-loop motif involved in ATP binding.</text>
</comment>
<dbReference type="Pfam" id="PF11734">
    <property type="entry name" value="TilS_C"/>
    <property type="match status" value="1"/>
</dbReference>
<keyword evidence="2 8" id="KW-0963">Cytoplasm</keyword>
<dbReference type="GO" id="GO:0006400">
    <property type="term" value="P:tRNA modification"/>
    <property type="evidence" value="ECO:0007669"/>
    <property type="project" value="UniProtKB-UniRule"/>
</dbReference>
<comment type="similarity">
    <text evidence="8">Belongs to the tRNA(Ile)-lysidine synthase family.</text>
</comment>
<comment type="caution">
    <text evidence="10">The sequence shown here is derived from an EMBL/GenBank/DDBJ whole genome shotgun (WGS) entry which is preliminary data.</text>
</comment>
<dbReference type="EMBL" id="VNHM01000003">
    <property type="protein sequence ID" value="TYO96950.1"/>
    <property type="molecule type" value="Genomic_DNA"/>
</dbReference>
<feature type="binding site" evidence="8">
    <location>
        <begin position="32"/>
        <end position="37"/>
    </location>
    <ligand>
        <name>ATP</name>
        <dbReference type="ChEBI" id="CHEBI:30616"/>
    </ligand>
</feature>
<dbReference type="Pfam" id="PF01171">
    <property type="entry name" value="ATP_bind_3"/>
    <property type="match status" value="1"/>
</dbReference>
<gene>
    <name evidence="8" type="primary">tilS</name>
    <name evidence="10" type="ORF">LX24_00760</name>
</gene>
<keyword evidence="4 8" id="KW-0819">tRNA processing</keyword>
<dbReference type="CDD" id="cd01992">
    <property type="entry name" value="TilS_N"/>
    <property type="match status" value="1"/>
</dbReference>
<evidence type="ECO:0000256" key="7">
    <source>
        <dbReference type="ARBA" id="ARBA00048539"/>
    </source>
</evidence>
<evidence type="ECO:0000313" key="10">
    <source>
        <dbReference type="EMBL" id="TYO96950.1"/>
    </source>
</evidence>
<dbReference type="InterPro" id="IPR015262">
    <property type="entry name" value="tRNA_Ile_lys_synt_subst-bd"/>
</dbReference>
<comment type="catalytic activity">
    <reaction evidence="7 8">
        <text>cytidine(34) in tRNA(Ile2) + L-lysine + ATP = lysidine(34) in tRNA(Ile2) + AMP + diphosphate + H(+)</text>
        <dbReference type="Rhea" id="RHEA:43744"/>
        <dbReference type="Rhea" id="RHEA-COMP:10625"/>
        <dbReference type="Rhea" id="RHEA-COMP:10670"/>
        <dbReference type="ChEBI" id="CHEBI:15378"/>
        <dbReference type="ChEBI" id="CHEBI:30616"/>
        <dbReference type="ChEBI" id="CHEBI:32551"/>
        <dbReference type="ChEBI" id="CHEBI:33019"/>
        <dbReference type="ChEBI" id="CHEBI:82748"/>
        <dbReference type="ChEBI" id="CHEBI:83665"/>
        <dbReference type="ChEBI" id="CHEBI:456215"/>
        <dbReference type="EC" id="6.3.4.19"/>
    </reaction>
</comment>
<dbReference type="PANTHER" id="PTHR43033">
    <property type="entry name" value="TRNA(ILE)-LYSIDINE SYNTHASE-RELATED"/>
    <property type="match status" value="1"/>
</dbReference>
<dbReference type="GO" id="GO:0005737">
    <property type="term" value="C:cytoplasm"/>
    <property type="evidence" value="ECO:0007669"/>
    <property type="project" value="UniProtKB-SubCell"/>
</dbReference>
<evidence type="ECO:0000259" key="9">
    <source>
        <dbReference type="SMART" id="SM00977"/>
    </source>
</evidence>
<dbReference type="SUPFAM" id="SSF56037">
    <property type="entry name" value="PheT/TilS domain"/>
    <property type="match status" value="1"/>
</dbReference>
<proteinExistence type="inferred from homology"/>
<dbReference type="InterPro" id="IPR012795">
    <property type="entry name" value="tRNA_Ile_lys_synt_N"/>
</dbReference>
<dbReference type="AlphaFoldDB" id="A0A5S4ZXH8"/>
<evidence type="ECO:0000256" key="6">
    <source>
        <dbReference type="ARBA" id="ARBA00022840"/>
    </source>
</evidence>
<dbReference type="Gene3D" id="3.40.50.620">
    <property type="entry name" value="HUPs"/>
    <property type="match status" value="1"/>
</dbReference>
<sequence>MGERMPLLQPVAEQIDKYHMITPGETVVVGVSGGPDSMALLHILCRLRDTLKIKLVVAHLNHCFRGAEADADARFVEDTARRLQLPAFVEARDVPAYIEGRGISPQVAAREVRYNFLDEVAVKTGASRVVLGHHADDQAETILLHILRGTGAGGLKGMLPVRDDFYIRPLLAVRRRDIEEYCRRHNLPTRMDSSNMQAKYMRNRVRLELLPLLESKYNPNLVEALNRLGEICRDEDDYMEQQATEIFCRTRLLSGGNTLRLDMEGLTAVPRALLRRVIRRAWAEMCGDQAEISYRHIEQVLAIINGGGGFRQVNLPRGIACKKYYGVLEFTLDREYKEIPFYQYFLKVPGITFIPEVGISIGAEILTAGEAGDPSGYGPWQVLLDYDLLTVPLVVRRRLSGDRFCPLGLEGTVKLKKFFIDQKIPRHARDCIPLVVSGNDIVWVVGIRPGEKWKVTDHTVNYLRLYKVDYD</sequence>
<evidence type="ECO:0000256" key="3">
    <source>
        <dbReference type="ARBA" id="ARBA00022598"/>
    </source>
</evidence>
<keyword evidence="11" id="KW-1185">Reference proteome</keyword>
<comment type="function">
    <text evidence="8">Ligates lysine onto the cytidine present at position 34 of the AUA codon-specific tRNA(Ile) that contains the anticodon CAU, in an ATP-dependent manner. Cytidine is converted to lysidine, thus changing the amino acid specificity of the tRNA from methionine to isoleucine.</text>
</comment>
<dbReference type="GO" id="GO:0005524">
    <property type="term" value="F:ATP binding"/>
    <property type="evidence" value="ECO:0007669"/>
    <property type="project" value="UniProtKB-UniRule"/>
</dbReference>
<feature type="domain" description="Lysidine-tRNA(Ile) synthetase C-terminal" evidence="9">
    <location>
        <begin position="393"/>
        <end position="465"/>
    </location>
</feature>
<reference evidence="10 11" key="1">
    <citation type="submission" date="2019-07" db="EMBL/GenBank/DDBJ databases">
        <title>Genomic Encyclopedia of Type Strains, Phase I: the one thousand microbial genomes (KMG-I) project.</title>
        <authorList>
            <person name="Kyrpides N."/>
        </authorList>
    </citation>
    <scope>NUCLEOTIDE SEQUENCE [LARGE SCALE GENOMIC DNA]</scope>
    <source>
        <strain evidence="10 11">DSM 6562</strain>
    </source>
</reference>
<comment type="subcellular location">
    <subcellularLocation>
        <location evidence="1 8">Cytoplasm</location>
    </subcellularLocation>
</comment>
<dbReference type="GO" id="GO:0032267">
    <property type="term" value="F:tRNA(Ile)-lysidine synthase activity"/>
    <property type="evidence" value="ECO:0007669"/>
    <property type="project" value="UniProtKB-EC"/>
</dbReference>
<evidence type="ECO:0000313" key="11">
    <source>
        <dbReference type="Proteomes" id="UP000323166"/>
    </source>
</evidence>
<keyword evidence="3 8" id="KW-0436">Ligase</keyword>
<evidence type="ECO:0000256" key="4">
    <source>
        <dbReference type="ARBA" id="ARBA00022694"/>
    </source>
</evidence>
<dbReference type="NCBIfam" id="TIGR02432">
    <property type="entry name" value="lysidine_TilS_N"/>
    <property type="match status" value="1"/>
</dbReference>
<evidence type="ECO:0000256" key="5">
    <source>
        <dbReference type="ARBA" id="ARBA00022741"/>
    </source>
</evidence>
<evidence type="ECO:0000256" key="1">
    <source>
        <dbReference type="ARBA" id="ARBA00004496"/>
    </source>
</evidence>
<evidence type="ECO:0000256" key="2">
    <source>
        <dbReference type="ARBA" id="ARBA00022490"/>
    </source>
</evidence>
<dbReference type="InterPro" id="IPR014729">
    <property type="entry name" value="Rossmann-like_a/b/a_fold"/>
</dbReference>
<dbReference type="PANTHER" id="PTHR43033:SF1">
    <property type="entry name" value="TRNA(ILE)-LYSIDINE SYNTHASE-RELATED"/>
    <property type="match status" value="1"/>
</dbReference>
<dbReference type="Pfam" id="PF09179">
    <property type="entry name" value="TilS"/>
    <property type="match status" value="1"/>
</dbReference>
<accession>A0A5S4ZXH8</accession>
<protein>
    <recommendedName>
        <fullName evidence="8">tRNA(Ile)-lysidine synthase</fullName>
        <ecNumber evidence="8">6.3.4.19</ecNumber>
    </recommendedName>
    <alternativeName>
        <fullName evidence="8">tRNA(Ile)-2-lysyl-cytidine synthase</fullName>
    </alternativeName>
    <alternativeName>
        <fullName evidence="8">tRNA(Ile)-lysidine synthetase</fullName>
    </alternativeName>
</protein>
<dbReference type="InterPro" id="IPR011063">
    <property type="entry name" value="TilS/TtcA_N"/>
</dbReference>
<dbReference type="Gene3D" id="1.20.59.20">
    <property type="match status" value="1"/>
</dbReference>
<dbReference type="HAMAP" id="MF_01161">
    <property type="entry name" value="tRNA_Ile_lys_synt"/>
    <property type="match status" value="1"/>
</dbReference>
<dbReference type="InterPro" id="IPR012094">
    <property type="entry name" value="tRNA_Ile_lys_synt"/>
</dbReference>
<keyword evidence="6 8" id="KW-0067">ATP-binding</keyword>
<dbReference type="NCBIfam" id="TIGR02433">
    <property type="entry name" value="lysidine_TilS_C"/>
    <property type="match status" value="1"/>
</dbReference>
<dbReference type="SUPFAM" id="SSF52402">
    <property type="entry name" value="Adenine nucleotide alpha hydrolases-like"/>
    <property type="match status" value="1"/>
</dbReference>
<dbReference type="SUPFAM" id="SSF82829">
    <property type="entry name" value="MesJ substrate recognition domain-like"/>
    <property type="match status" value="1"/>
</dbReference>
<dbReference type="Proteomes" id="UP000323166">
    <property type="component" value="Unassembled WGS sequence"/>
</dbReference>
<dbReference type="SMART" id="SM00977">
    <property type="entry name" value="TilS_C"/>
    <property type="match status" value="1"/>
</dbReference>
<dbReference type="InterPro" id="IPR012796">
    <property type="entry name" value="Lysidine-tRNA-synth_C"/>
</dbReference>
<name>A0A5S4ZXH8_9FIRM</name>